<evidence type="ECO:0000256" key="2">
    <source>
        <dbReference type="SAM" id="SignalP"/>
    </source>
</evidence>
<dbReference type="AlphaFoldDB" id="A0AAE3QJU7"/>
<proteinExistence type="predicted"/>
<dbReference type="EMBL" id="JALDYZ010000017">
    <property type="protein sequence ID" value="MDI7924666.1"/>
    <property type="molecule type" value="Genomic_DNA"/>
</dbReference>
<dbReference type="RefSeq" id="WP_311788749.1">
    <property type="nucleotide sequence ID" value="NZ_JALDYY010000018.1"/>
</dbReference>
<name>A0AAE3QJU7_9HYPH</name>
<feature type="chain" id="PRO_5042273210" evidence="2">
    <location>
        <begin position="27"/>
        <end position="172"/>
    </location>
</feature>
<keyword evidence="4" id="KW-1185">Reference proteome</keyword>
<organism evidence="3 4">
    <name type="scientific">Ferirhizobium litorale</name>
    <dbReference type="NCBI Taxonomy" id="2927786"/>
    <lineage>
        <taxon>Bacteria</taxon>
        <taxon>Pseudomonadati</taxon>
        <taxon>Pseudomonadota</taxon>
        <taxon>Alphaproteobacteria</taxon>
        <taxon>Hyphomicrobiales</taxon>
        <taxon>Rhizobiaceae</taxon>
        <taxon>Ferirhizobium</taxon>
    </lineage>
</organism>
<protein>
    <submittedName>
        <fullName evidence="3">Uncharacterized protein</fullName>
    </submittedName>
</protein>
<keyword evidence="2" id="KW-0732">Signal</keyword>
<feature type="region of interest" description="Disordered" evidence="1">
    <location>
        <begin position="48"/>
        <end position="67"/>
    </location>
</feature>
<dbReference type="Proteomes" id="UP001161580">
    <property type="component" value="Unassembled WGS sequence"/>
</dbReference>
<reference evidence="3" key="1">
    <citation type="submission" date="2022-03" db="EMBL/GenBank/DDBJ databases">
        <title>Fererhizobium litorale gen. nov., sp. nov., isolated from sandy sediments of the Sea of Japan seashore.</title>
        <authorList>
            <person name="Romanenko L."/>
            <person name="Kurilenko V."/>
            <person name="Otstavnykh N."/>
            <person name="Svetashev V."/>
            <person name="Tekutyeva L."/>
            <person name="Isaeva M."/>
            <person name="Mikhailov V."/>
        </authorList>
    </citation>
    <scope>NUCLEOTIDE SEQUENCE</scope>
    <source>
        <strain evidence="3">KMM 9576</strain>
    </source>
</reference>
<sequence>MSYLIGNLSGAVALGAALVLASPAFAEDIDRLPPAVIFVTSTGYWQEEDGSAKPPVQEAEPGGQQPAQAIGRRGYYKLVAVRQPDRTARIYLQQIAVDDGGPQVVSSIELEEITALKAYVSDIRPERPRIGAPQPGMFATVLLRTDPNAGEAENWTVMIDELGELTVEKATN</sequence>
<comment type="caution">
    <text evidence="3">The sequence shown here is derived from an EMBL/GenBank/DDBJ whole genome shotgun (WGS) entry which is preliminary data.</text>
</comment>
<evidence type="ECO:0000313" key="3">
    <source>
        <dbReference type="EMBL" id="MDI7924666.1"/>
    </source>
</evidence>
<accession>A0AAE3QJU7</accession>
<evidence type="ECO:0000256" key="1">
    <source>
        <dbReference type="SAM" id="MobiDB-lite"/>
    </source>
</evidence>
<feature type="signal peptide" evidence="2">
    <location>
        <begin position="1"/>
        <end position="26"/>
    </location>
</feature>
<gene>
    <name evidence="3" type="ORF">MRS75_21625</name>
</gene>
<evidence type="ECO:0000313" key="4">
    <source>
        <dbReference type="Proteomes" id="UP001161580"/>
    </source>
</evidence>